<dbReference type="PANTHER" id="PTHR43775:SF20">
    <property type="entry name" value="HYBRID PKS-NRPS SYNTHETASE APDA"/>
    <property type="match status" value="1"/>
</dbReference>
<dbReference type="Gene3D" id="3.10.129.110">
    <property type="entry name" value="Polyketide synthase dehydratase"/>
    <property type="match status" value="1"/>
</dbReference>
<feature type="compositionally biased region" description="Basic and acidic residues" evidence="5">
    <location>
        <begin position="1099"/>
        <end position="1108"/>
    </location>
</feature>
<feature type="region of interest" description="Disordered" evidence="5">
    <location>
        <begin position="1099"/>
        <end position="1123"/>
    </location>
</feature>
<dbReference type="Pfam" id="PF14765">
    <property type="entry name" value="PS-DH"/>
    <property type="match status" value="1"/>
</dbReference>
<proteinExistence type="predicted"/>
<dbReference type="GO" id="GO:0006633">
    <property type="term" value="P:fatty acid biosynthetic process"/>
    <property type="evidence" value="ECO:0007669"/>
    <property type="project" value="TreeGrafter"/>
</dbReference>
<comment type="caution">
    <text evidence="7">The sequence shown here is derived from an EMBL/GenBank/DDBJ whole genome shotgun (WGS) entry which is preliminary data.</text>
</comment>
<reference evidence="7" key="1">
    <citation type="submission" date="2023-06" db="EMBL/GenBank/DDBJ databases">
        <title>Genome-scale phylogeny and comparative genomics of the fungal order Sordariales.</title>
        <authorList>
            <consortium name="Lawrence Berkeley National Laboratory"/>
            <person name="Hensen N."/>
            <person name="Bonometti L."/>
            <person name="Westerberg I."/>
            <person name="Brannstrom I.O."/>
            <person name="Guillou S."/>
            <person name="Cros-Aarteil S."/>
            <person name="Calhoun S."/>
            <person name="Haridas S."/>
            <person name="Kuo A."/>
            <person name="Mondo S."/>
            <person name="Pangilinan J."/>
            <person name="Riley R."/>
            <person name="LaButti K."/>
            <person name="Andreopoulos B."/>
            <person name="Lipzen A."/>
            <person name="Chen C."/>
            <person name="Yanf M."/>
            <person name="Daum C."/>
            <person name="Ng V."/>
            <person name="Clum A."/>
            <person name="Steindorff A."/>
            <person name="Ohm R."/>
            <person name="Martin F."/>
            <person name="Silar P."/>
            <person name="Natvig D."/>
            <person name="Lalanne C."/>
            <person name="Gautier V."/>
            <person name="Ament-velasquez S.L."/>
            <person name="Kruys A."/>
            <person name="Hutchinson M.I."/>
            <person name="Powell A.J."/>
            <person name="Barry K."/>
            <person name="Miller A.N."/>
            <person name="Grigoriev I.V."/>
            <person name="Debuchy R."/>
            <person name="Gladieux P."/>
            <person name="Thoren M.H."/>
            <person name="Johannesson H."/>
        </authorList>
    </citation>
    <scope>NUCLEOTIDE SEQUENCE</scope>
    <source>
        <strain evidence="7">SMH2392-1A</strain>
    </source>
</reference>
<feature type="domain" description="PKS/mFAS DH" evidence="6">
    <location>
        <begin position="1"/>
        <end position="280"/>
    </location>
</feature>
<evidence type="ECO:0000256" key="5">
    <source>
        <dbReference type="SAM" id="MobiDB-lite"/>
    </source>
</evidence>
<comment type="caution">
    <text evidence="4">Lacks conserved residue(s) required for the propagation of feature annotation.</text>
</comment>
<keyword evidence="3" id="KW-0808">Transferase</keyword>
<dbReference type="PROSITE" id="PS52019">
    <property type="entry name" value="PKS_MFAS_DH"/>
    <property type="match status" value="1"/>
</dbReference>
<dbReference type="InterPro" id="IPR013968">
    <property type="entry name" value="PKS_KR"/>
</dbReference>
<evidence type="ECO:0000256" key="1">
    <source>
        <dbReference type="ARBA" id="ARBA00022450"/>
    </source>
</evidence>
<gene>
    <name evidence="7" type="ORF">B0T26DRAFT_805647</name>
</gene>
<evidence type="ECO:0000256" key="2">
    <source>
        <dbReference type="ARBA" id="ARBA00022553"/>
    </source>
</evidence>
<protein>
    <submittedName>
        <fullName evidence="7">Polyketide synthase dehydratase-domain-containing protein</fullName>
    </submittedName>
</protein>
<evidence type="ECO:0000313" key="8">
    <source>
        <dbReference type="Proteomes" id="UP001172101"/>
    </source>
</evidence>
<dbReference type="Pfam" id="PF08659">
    <property type="entry name" value="KR"/>
    <property type="match status" value="1"/>
</dbReference>
<dbReference type="Gene3D" id="3.40.50.150">
    <property type="entry name" value="Vaccinia Virus protein VP39"/>
    <property type="match status" value="1"/>
</dbReference>
<dbReference type="GO" id="GO:0004312">
    <property type="term" value="F:fatty acid synthase activity"/>
    <property type="evidence" value="ECO:0007669"/>
    <property type="project" value="TreeGrafter"/>
</dbReference>
<dbReference type="GeneID" id="85330430"/>
<dbReference type="InterPro" id="IPR050091">
    <property type="entry name" value="PKS_NRPS_Biosynth_Enz"/>
</dbReference>
<keyword evidence="8" id="KW-1185">Reference proteome</keyword>
<dbReference type="GO" id="GO:0044550">
    <property type="term" value="P:secondary metabolite biosynthetic process"/>
    <property type="evidence" value="ECO:0007669"/>
    <property type="project" value="TreeGrafter"/>
</dbReference>
<feature type="region of interest" description="C-terminal hotdog fold" evidence="4">
    <location>
        <begin position="126"/>
        <end position="280"/>
    </location>
</feature>
<keyword evidence="2" id="KW-0597">Phosphoprotein</keyword>
<dbReference type="PANTHER" id="PTHR43775">
    <property type="entry name" value="FATTY ACID SYNTHASE"/>
    <property type="match status" value="1"/>
</dbReference>
<evidence type="ECO:0000256" key="4">
    <source>
        <dbReference type="PROSITE-ProRule" id="PRU01363"/>
    </source>
</evidence>
<accession>A0AA40A6H3</accession>
<keyword evidence="1" id="KW-0596">Phosphopantetheine</keyword>
<dbReference type="EMBL" id="JAUIRO010000006">
    <property type="protein sequence ID" value="KAK0710110.1"/>
    <property type="molecule type" value="Genomic_DNA"/>
</dbReference>
<dbReference type="Gene3D" id="3.40.50.720">
    <property type="entry name" value="NAD(P)-binding Rossmann-like Domain"/>
    <property type="match status" value="1"/>
</dbReference>
<evidence type="ECO:0000256" key="3">
    <source>
        <dbReference type="ARBA" id="ARBA00022679"/>
    </source>
</evidence>
<dbReference type="AlphaFoldDB" id="A0AA40A6H3"/>
<name>A0AA40A6H3_9PEZI</name>
<dbReference type="InterPro" id="IPR049900">
    <property type="entry name" value="PKS_mFAS_DH"/>
</dbReference>
<evidence type="ECO:0000259" key="6">
    <source>
        <dbReference type="PROSITE" id="PS52019"/>
    </source>
</evidence>
<organism evidence="7 8">
    <name type="scientific">Lasiosphaeria miniovina</name>
    <dbReference type="NCBI Taxonomy" id="1954250"/>
    <lineage>
        <taxon>Eukaryota</taxon>
        <taxon>Fungi</taxon>
        <taxon>Dikarya</taxon>
        <taxon>Ascomycota</taxon>
        <taxon>Pezizomycotina</taxon>
        <taxon>Sordariomycetes</taxon>
        <taxon>Sordariomycetidae</taxon>
        <taxon>Sordariales</taxon>
        <taxon>Lasiosphaeriaceae</taxon>
        <taxon>Lasiosphaeria</taxon>
    </lineage>
</organism>
<evidence type="ECO:0000313" key="7">
    <source>
        <dbReference type="EMBL" id="KAK0710110.1"/>
    </source>
</evidence>
<dbReference type="InterPro" id="IPR042104">
    <property type="entry name" value="PKS_dehydratase_sf"/>
</dbReference>
<dbReference type="InterPro" id="IPR049551">
    <property type="entry name" value="PKS_DH_C"/>
</dbReference>
<dbReference type="Proteomes" id="UP001172101">
    <property type="component" value="Unassembled WGS sequence"/>
</dbReference>
<sequence length="1123" mass="121319">MTYEAALRLVDLDDDQQQQQQQQQPPSIRLIEMHNIDIVRIMALEEDSSGLEVLFTVYVTSQSATSITTSITTSVACYSGAINTASQQLDTAQAWLTAHFTSSVRVLLGAADKKALPYRTAPLLPLDALDMDAVYASLDKEGFNYSDLFRAKSMLRRLNHSVVTVSDPPPPVVAGTAVRASIHPAPVDTAIQGLLAGFSFPGDGRIGTTYLPTRIESVRISMAAPSKSESGPVLTADSVVMSADGATLTGDIDIFDAADGHTEVQLRGVRMKAVGQRRTDRWLESELYEQLVRTAYFYSRHLRSKIRPVELMLMGKFRKHRAAQPADNNDMNLLHAMGQSLVPIVRGTVPPLKMLVQDGMLDRLYFEGLGFKDGNVDLGAVVGQLGHQHPRMRIVEVGAGTGNITRTALSALGTRYSQYTYTDISTGFFENGRSIFSAPASRLAFKTLNIENDPSTQGLLPASLDTLPPLGEIVIIGGGSKLATQTQALLRAAVPTTKAVAIIPSLEEVGELPSCAAVLSLSELVAGPAFRDMTAARFRAKSGRNPEANITFLDIDDDVDDPVAAVDPSLLATLFLCLAFTDDRQTPEEGPLWPMEPELALKGGAVYIPRVVSLDAVNRRSAARHRPITQTVSLAESNTAAAALLAERPGGAVELQTVDHQQILPPTSGSPAGQDIDEKQQALPLLQLQVTASSLWARRRSGRRHQNGKNSAKLLHSFLAQALAAQLLRDAQQQQQAKAAPVWIHGAPQGLGVAIYAVARDNVAFIHPYASERDLQPTPPNEAPVALIGRASSLSAFATVVNMEVKELMVGLSLAELSSLAAMQQVRLYKEEDEYPDDKNKNTVTAVVRPLSHSGLFSPDKTYLLFGMTGDLGISVSGRMVAQGARHIVLASRAPRVPSSVVSYFATHHGAVSAYAGANHFMAGLARSRRGRGLAASIVHISVLTGLGYIFRRDAHYTSAIDKALLPRLVRQAQTDLHEMLAEAIMGGRPNSGSVAELITGKRLEDKASQERATSAGTVSVQVQLVAAGDDSAGALSVLQERFTQALGAMLEMDAEQIDGRGPVASLGIDLLVVIRIRSSLTYLCDDVLIDWRKRVKRAAEDDKDKDRTRRRPRTRSDRWLSE</sequence>
<dbReference type="SUPFAM" id="SSF53335">
    <property type="entry name" value="S-adenosyl-L-methionine-dependent methyltransferases"/>
    <property type="match status" value="1"/>
</dbReference>
<feature type="region of interest" description="N-terminal hotdog fold" evidence="4">
    <location>
        <begin position="1"/>
        <end position="111"/>
    </location>
</feature>
<dbReference type="InterPro" id="IPR029063">
    <property type="entry name" value="SAM-dependent_MTases_sf"/>
</dbReference>
<dbReference type="RefSeq" id="XP_060293414.1">
    <property type="nucleotide sequence ID" value="XM_060447160.1"/>
</dbReference>